<reference evidence="3" key="1">
    <citation type="journal article" date="2012" name="Science">
        <title>The Paleozoic origin of enzymatic lignin decomposition reconstructed from 31 fungal genomes.</title>
        <authorList>
            <person name="Floudas D."/>
            <person name="Binder M."/>
            <person name="Riley R."/>
            <person name="Barry K."/>
            <person name="Blanchette R.A."/>
            <person name="Henrissat B."/>
            <person name="Martinez A.T."/>
            <person name="Otillar R."/>
            <person name="Spatafora J.W."/>
            <person name="Yadav J.S."/>
            <person name="Aerts A."/>
            <person name="Benoit I."/>
            <person name="Boyd A."/>
            <person name="Carlson A."/>
            <person name="Copeland A."/>
            <person name="Coutinho P.M."/>
            <person name="de Vries R.P."/>
            <person name="Ferreira P."/>
            <person name="Findley K."/>
            <person name="Foster B."/>
            <person name="Gaskell J."/>
            <person name="Glotzer D."/>
            <person name="Gorecki P."/>
            <person name="Heitman J."/>
            <person name="Hesse C."/>
            <person name="Hori C."/>
            <person name="Igarashi K."/>
            <person name="Jurgens J.A."/>
            <person name="Kallen N."/>
            <person name="Kersten P."/>
            <person name="Kohler A."/>
            <person name="Kuees U."/>
            <person name="Kumar T.K.A."/>
            <person name="Kuo A."/>
            <person name="LaButti K."/>
            <person name="Larrondo L.F."/>
            <person name="Lindquist E."/>
            <person name="Ling A."/>
            <person name="Lombard V."/>
            <person name="Lucas S."/>
            <person name="Lundell T."/>
            <person name="Martin R."/>
            <person name="McLaughlin D.J."/>
            <person name="Morgenstern I."/>
            <person name="Morin E."/>
            <person name="Murat C."/>
            <person name="Nagy L.G."/>
            <person name="Nolan M."/>
            <person name="Ohm R.A."/>
            <person name="Patyshakuliyeva A."/>
            <person name="Rokas A."/>
            <person name="Ruiz-Duenas F.J."/>
            <person name="Sabat G."/>
            <person name="Salamov A."/>
            <person name="Samejima M."/>
            <person name="Schmutz J."/>
            <person name="Slot J.C."/>
            <person name="St John F."/>
            <person name="Stenlid J."/>
            <person name="Sun H."/>
            <person name="Sun S."/>
            <person name="Syed K."/>
            <person name="Tsang A."/>
            <person name="Wiebenga A."/>
            <person name="Young D."/>
            <person name="Pisabarro A."/>
            <person name="Eastwood D.C."/>
            <person name="Martin F."/>
            <person name="Cullen D."/>
            <person name="Grigoriev I.V."/>
            <person name="Hibbett D.S."/>
        </authorList>
    </citation>
    <scope>NUCLEOTIDE SEQUENCE [LARGE SCALE GENOMIC DNA]</scope>
    <source>
        <strain evidence="3">TFB10046</strain>
    </source>
</reference>
<evidence type="ECO:0000313" key="2">
    <source>
        <dbReference type="EMBL" id="EJD34579.1"/>
    </source>
</evidence>
<feature type="signal peptide" evidence="1">
    <location>
        <begin position="1"/>
        <end position="22"/>
    </location>
</feature>
<dbReference type="AlphaFoldDB" id="J0D6T0"/>
<evidence type="ECO:0008006" key="4">
    <source>
        <dbReference type="Google" id="ProtNLM"/>
    </source>
</evidence>
<protein>
    <recommendedName>
        <fullName evidence="4">Ubiquitin 3 binding protein But2 C-terminal domain-containing protein</fullName>
    </recommendedName>
</protein>
<sequence>MLPLTLVLLLVALLDRFWAARAEDAASTGTDSWGMMVYVSKDPRECEPFLVYYDISREGDPPGPVVLPDDAAVSFLTPDSSLTEWMELRPPMGTGILSWTCALPAGTQFAILNRSGFKQMFTVGPSSESSATGDLCWRNASSVTTSSPYGSLNARVYRSLTANSYTPTSIPDQFNQVQMPSNRGLDIIHVSLGAVV</sequence>
<name>J0D6T0_AURST</name>
<feature type="chain" id="PRO_5003732579" description="Ubiquitin 3 binding protein But2 C-terminal domain-containing protein" evidence="1">
    <location>
        <begin position="23"/>
        <end position="196"/>
    </location>
</feature>
<proteinExistence type="predicted"/>
<dbReference type="KEGG" id="adl:AURDEDRAFT_176387"/>
<dbReference type="InParanoid" id="J0D6T0"/>
<evidence type="ECO:0000313" key="3">
    <source>
        <dbReference type="Proteomes" id="UP000006514"/>
    </source>
</evidence>
<dbReference type="EMBL" id="JH687935">
    <property type="protein sequence ID" value="EJD34579.1"/>
    <property type="molecule type" value="Genomic_DNA"/>
</dbReference>
<evidence type="ECO:0000256" key="1">
    <source>
        <dbReference type="SAM" id="SignalP"/>
    </source>
</evidence>
<keyword evidence="1" id="KW-0732">Signal</keyword>
<accession>J0D6T0</accession>
<organism evidence="2 3">
    <name type="scientific">Auricularia subglabra (strain TFB-10046 / SS5)</name>
    <name type="common">White-rot fungus</name>
    <name type="synonym">Auricularia delicata (strain TFB10046)</name>
    <dbReference type="NCBI Taxonomy" id="717982"/>
    <lineage>
        <taxon>Eukaryota</taxon>
        <taxon>Fungi</taxon>
        <taxon>Dikarya</taxon>
        <taxon>Basidiomycota</taxon>
        <taxon>Agaricomycotina</taxon>
        <taxon>Agaricomycetes</taxon>
        <taxon>Auriculariales</taxon>
        <taxon>Auriculariaceae</taxon>
        <taxon>Auricularia</taxon>
    </lineage>
</organism>
<dbReference type="Proteomes" id="UP000006514">
    <property type="component" value="Unassembled WGS sequence"/>
</dbReference>
<dbReference type="OrthoDB" id="10620139at2759"/>
<gene>
    <name evidence="2" type="ORF">AURDEDRAFT_176387</name>
</gene>
<keyword evidence="3" id="KW-1185">Reference proteome</keyword>